<keyword evidence="1" id="KW-0378">Hydrolase</keyword>
<dbReference type="EC" id="3.1.11.2" evidence="1"/>
<sequence>MNIISWNIRGLGRPAKRFLVKNFLSLHFADVCCLQESKLEDISQAKWREIGGQRLNQLLFCPARGSAGGIIIGWNDACLTGHLVKAGEFSLTVDFCYTSNQFRWRCTSVYGPTVRSRKSEFWAELQGCAANSNIP</sequence>
<dbReference type="EMBL" id="CM037023">
    <property type="protein sequence ID" value="KAH7666030.1"/>
    <property type="molecule type" value="Genomic_DNA"/>
</dbReference>
<evidence type="ECO:0000313" key="2">
    <source>
        <dbReference type="Proteomes" id="UP000827976"/>
    </source>
</evidence>
<comment type="caution">
    <text evidence="1">The sequence shown here is derived from an EMBL/GenBank/DDBJ whole genome shotgun (WGS) entry which is preliminary data.</text>
</comment>
<gene>
    <name evidence="1" type="ORF">IHE45_13G073600</name>
</gene>
<keyword evidence="2" id="KW-1185">Reference proteome</keyword>
<proteinExistence type="predicted"/>
<dbReference type="Proteomes" id="UP000827976">
    <property type="component" value="Chromosome 13"/>
</dbReference>
<protein>
    <submittedName>
        <fullName evidence="1">Exodeoxyribonuclease III protein</fullName>
        <ecNumber evidence="1">3.1.11.2</ecNumber>
    </submittedName>
</protein>
<organism evidence="1 2">
    <name type="scientific">Dioscorea alata</name>
    <name type="common">Purple yam</name>
    <dbReference type="NCBI Taxonomy" id="55571"/>
    <lineage>
        <taxon>Eukaryota</taxon>
        <taxon>Viridiplantae</taxon>
        <taxon>Streptophyta</taxon>
        <taxon>Embryophyta</taxon>
        <taxon>Tracheophyta</taxon>
        <taxon>Spermatophyta</taxon>
        <taxon>Magnoliopsida</taxon>
        <taxon>Liliopsida</taxon>
        <taxon>Dioscoreales</taxon>
        <taxon>Dioscoreaceae</taxon>
        <taxon>Dioscorea</taxon>
    </lineage>
</organism>
<accession>A0ACB7UZ37</accession>
<name>A0ACB7UZ37_DIOAL</name>
<evidence type="ECO:0000313" key="1">
    <source>
        <dbReference type="EMBL" id="KAH7666030.1"/>
    </source>
</evidence>
<reference evidence="2" key="1">
    <citation type="journal article" date="2022" name="Nat. Commun.">
        <title>Chromosome evolution and the genetic basis of agronomically important traits in greater yam.</title>
        <authorList>
            <person name="Bredeson J.V."/>
            <person name="Lyons J.B."/>
            <person name="Oniyinde I.O."/>
            <person name="Okereke N.R."/>
            <person name="Kolade O."/>
            <person name="Nnabue I."/>
            <person name="Nwadili C.O."/>
            <person name="Hribova E."/>
            <person name="Parker M."/>
            <person name="Nwogha J."/>
            <person name="Shu S."/>
            <person name="Carlson J."/>
            <person name="Kariba R."/>
            <person name="Muthemba S."/>
            <person name="Knop K."/>
            <person name="Barton G.J."/>
            <person name="Sherwood A.V."/>
            <person name="Lopez-Montes A."/>
            <person name="Asiedu R."/>
            <person name="Jamnadass R."/>
            <person name="Muchugi A."/>
            <person name="Goodstein D."/>
            <person name="Egesi C.N."/>
            <person name="Featherston J."/>
            <person name="Asfaw A."/>
            <person name="Simpson G.G."/>
            <person name="Dolezel J."/>
            <person name="Hendre P.S."/>
            <person name="Van Deynze A."/>
            <person name="Kumar P.L."/>
            <person name="Obidiegwu J.E."/>
            <person name="Bhattacharjee R."/>
            <person name="Rokhsar D.S."/>
        </authorList>
    </citation>
    <scope>NUCLEOTIDE SEQUENCE [LARGE SCALE GENOMIC DNA]</scope>
    <source>
        <strain evidence="2">cv. TDa95/00328</strain>
    </source>
</reference>